<keyword evidence="2" id="KW-1185">Reference proteome</keyword>
<organism evidence="1 2">
    <name type="scientific">Caligus rogercresseyi</name>
    <name type="common">Sea louse</name>
    <dbReference type="NCBI Taxonomy" id="217165"/>
    <lineage>
        <taxon>Eukaryota</taxon>
        <taxon>Metazoa</taxon>
        <taxon>Ecdysozoa</taxon>
        <taxon>Arthropoda</taxon>
        <taxon>Crustacea</taxon>
        <taxon>Multicrustacea</taxon>
        <taxon>Hexanauplia</taxon>
        <taxon>Copepoda</taxon>
        <taxon>Siphonostomatoida</taxon>
        <taxon>Caligidae</taxon>
        <taxon>Caligus</taxon>
    </lineage>
</organism>
<dbReference type="EMBL" id="CP045904">
    <property type="protein sequence ID" value="QQP36377.1"/>
    <property type="molecule type" value="Genomic_DNA"/>
</dbReference>
<evidence type="ECO:0000313" key="1">
    <source>
        <dbReference type="EMBL" id="QQP36377.1"/>
    </source>
</evidence>
<dbReference type="AlphaFoldDB" id="A0A7T8GRF4"/>
<accession>A0A7T8GRF4</accession>
<protein>
    <submittedName>
        <fullName evidence="1">Uncharacterized protein</fullName>
    </submittedName>
</protein>
<evidence type="ECO:0000313" key="2">
    <source>
        <dbReference type="Proteomes" id="UP000595437"/>
    </source>
</evidence>
<gene>
    <name evidence="1" type="ORF">FKW44_021457</name>
</gene>
<proteinExistence type="predicted"/>
<sequence>MPAQGLAGKAAYPAVRTGYDSITTVTDRLPDAKEILSALTWACFKFQVMAEED</sequence>
<dbReference type="Proteomes" id="UP000595437">
    <property type="component" value="Chromosome 15"/>
</dbReference>
<name>A0A7T8GRF4_CALRO</name>
<reference evidence="2" key="1">
    <citation type="submission" date="2021-01" db="EMBL/GenBank/DDBJ databases">
        <title>Caligus Genome Assembly.</title>
        <authorList>
            <person name="Gallardo-Escarate C."/>
        </authorList>
    </citation>
    <scope>NUCLEOTIDE SEQUENCE [LARGE SCALE GENOMIC DNA]</scope>
</reference>